<keyword evidence="2" id="KW-1185">Reference proteome</keyword>
<accession>A0AAD7K0G2</accession>
<reference evidence="1" key="1">
    <citation type="submission" date="2023-03" db="EMBL/GenBank/DDBJ databases">
        <title>Massive genome expansion in bonnet fungi (Mycena s.s.) driven by repeated elements and novel gene families across ecological guilds.</title>
        <authorList>
            <consortium name="Lawrence Berkeley National Laboratory"/>
            <person name="Harder C.B."/>
            <person name="Miyauchi S."/>
            <person name="Viragh M."/>
            <person name="Kuo A."/>
            <person name="Thoen E."/>
            <person name="Andreopoulos B."/>
            <person name="Lu D."/>
            <person name="Skrede I."/>
            <person name="Drula E."/>
            <person name="Henrissat B."/>
            <person name="Morin E."/>
            <person name="Kohler A."/>
            <person name="Barry K."/>
            <person name="LaButti K."/>
            <person name="Morin E."/>
            <person name="Salamov A."/>
            <person name="Lipzen A."/>
            <person name="Mereny Z."/>
            <person name="Hegedus B."/>
            <person name="Baldrian P."/>
            <person name="Stursova M."/>
            <person name="Weitz H."/>
            <person name="Taylor A."/>
            <person name="Grigoriev I.V."/>
            <person name="Nagy L.G."/>
            <person name="Martin F."/>
            <person name="Kauserud H."/>
        </authorList>
    </citation>
    <scope>NUCLEOTIDE SEQUENCE</scope>
    <source>
        <strain evidence="1">CBHHK188m</strain>
    </source>
</reference>
<dbReference type="EMBL" id="JARJLG010000014">
    <property type="protein sequence ID" value="KAJ7775710.1"/>
    <property type="molecule type" value="Genomic_DNA"/>
</dbReference>
<evidence type="ECO:0000313" key="2">
    <source>
        <dbReference type="Proteomes" id="UP001215280"/>
    </source>
</evidence>
<dbReference type="Proteomes" id="UP001215280">
    <property type="component" value="Unassembled WGS sequence"/>
</dbReference>
<dbReference type="AlphaFoldDB" id="A0AAD7K0G2"/>
<name>A0AAD7K0G2_9AGAR</name>
<evidence type="ECO:0000313" key="1">
    <source>
        <dbReference type="EMBL" id="KAJ7775710.1"/>
    </source>
</evidence>
<feature type="non-terminal residue" evidence="1">
    <location>
        <position position="154"/>
    </location>
</feature>
<feature type="non-terminal residue" evidence="1">
    <location>
        <position position="1"/>
    </location>
</feature>
<gene>
    <name evidence="1" type="ORF">DFH07DRAFT_696896</name>
</gene>
<comment type="caution">
    <text evidence="1">The sequence shown here is derived from an EMBL/GenBank/DDBJ whole genome shotgun (WGS) entry which is preliminary data.</text>
</comment>
<sequence>FIYACTVIKIVGDEYSRPSEQFEVLLGPAHASTGSPFADLDQLYTHILLDIPNPSNLLCVLGFVLLFSSFISGGKVSQHTVEILLDLRPGDARLTLHGMHSLMQVPMSNDEAVKILHASFADFVFDSHSGSFHIDPTEFYMAVAPTVPSPLSIP</sequence>
<proteinExistence type="predicted"/>
<protein>
    <submittedName>
        <fullName evidence="1">Uncharacterized protein</fullName>
    </submittedName>
</protein>
<organism evidence="1 2">
    <name type="scientific">Mycena maculata</name>
    <dbReference type="NCBI Taxonomy" id="230809"/>
    <lineage>
        <taxon>Eukaryota</taxon>
        <taxon>Fungi</taxon>
        <taxon>Dikarya</taxon>
        <taxon>Basidiomycota</taxon>
        <taxon>Agaricomycotina</taxon>
        <taxon>Agaricomycetes</taxon>
        <taxon>Agaricomycetidae</taxon>
        <taxon>Agaricales</taxon>
        <taxon>Marasmiineae</taxon>
        <taxon>Mycenaceae</taxon>
        <taxon>Mycena</taxon>
    </lineage>
</organism>